<organism evidence="4 5">
    <name type="scientific">Mytilus coruscus</name>
    <name type="common">Sea mussel</name>
    <dbReference type="NCBI Taxonomy" id="42192"/>
    <lineage>
        <taxon>Eukaryota</taxon>
        <taxon>Metazoa</taxon>
        <taxon>Spiralia</taxon>
        <taxon>Lophotrochozoa</taxon>
        <taxon>Mollusca</taxon>
        <taxon>Bivalvia</taxon>
        <taxon>Autobranchia</taxon>
        <taxon>Pteriomorphia</taxon>
        <taxon>Mytilida</taxon>
        <taxon>Mytiloidea</taxon>
        <taxon>Mytilidae</taxon>
        <taxon>Mytilinae</taxon>
        <taxon>Mytilus</taxon>
    </lineage>
</organism>
<dbReference type="GO" id="GO:0005886">
    <property type="term" value="C:plasma membrane"/>
    <property type="evidence" value="ECO:0007669"/>
    <property type="project" value="TreeGrafter"/>
</dbReference>
<name>A0A6J8CA60_MYTCO</name>
<dbReference type="PANTHER" id="PTHR45627">
    <property type="entry name" value="ADENYLATE CYCLASE TYPE 1"/>
    <property type="match status" value="1"/>
</dbReference>
<dbReference type="Proteomes" id="UP000507470">
    <property type="component" value="Unassembled WGS sequence"/>
</dbReference>
<dbReference type="Gene3D" id="3.30.70.1230">
    <property type="entry name" value="Nucleotide cyclase"/>
    <property type="match status" value="1"/>
</dbReference>
<dbReference type="GO" id="GO:0007189">
    <property type="term" value="P:adenylate cyclase-activating G protein-coupled receptor signaling pathway"/>
    <property type="evidence" value="ECO:0007669"/>
    <property type="project" value="TreeGrafter"/>
</dbReference>
<proteinExistence type="predicted"/>
<feature type="compositionally biased region" description="Basic residues" evidence="3">
    <location>
        <begin position="81"/>
        <end position="92"/>
    </location>
</feature>
<dbReference type="EC" id="4.6.1.1" evidence="4"/>
<evidence type="ECO:0000313" key="5">
    <source>
        <dbReference type="Proteomes" id="UP000507470"/>
    </source>
</evidence>
<gene>
    <name evidence="4" type="ORF">MCOR_26942</name>
</gene>
<evidence type="ECO:0000313" key="4">
    <source>
        <dbReference type="EMBL" id="CAC5391974.1"/>
    </source>
</evidence>
<dbReference type="OrthoDB" id="10261550at2759"/>
<feature type="region of interest" description="Disordered" evidence="3">
    <location>
        <begin position="71"/>
        <end position="92"/>
    </location>
</feature>
<feature type="compositionally biased region" description="Polar residues" evidence="3">
    <location>
        <begin position="195"/>
        <end position="207"/>
    </location>
</feature>
<protein>
    <submittedName>
        <fullName evidence="4">ADCY5</fullName>
        <ecNumber evidence="4">4.6.1.1</ecNumber>
    </submittedName>
</protein>
<dbReference type="AlphaFoldDB" id="A0A6J8CA60"/>
<sequence>MTRRLVLQSKEAVESAILSGTGSILCTSHNKAVDLTGNNEVRWKEPEWNTPLALTRSHAAHFGSRLRNQILHPGKPEPALKKKNKPPSTSRHWRNRYTKWIVTKQPLFPLLHNNKKHRGQHRPQQDIVTSPYNPKKTYHRLIYYTSTTERGNCSRIDFDEGFDIDNSDLLTTPPHTSPLYLQSKEAVESAILSERPNTLYQPQQSSRSKMKAKRQADPNLQPNTSRPGQYQSRYENSICNPEHKTSHFPEVSIILYVVGDDSIRSVHTSQQCPEIIGMDCDGILPFCYWWNQQVEATARLDFLWKIQATEEKEQMESLRAYNLKLIANILPLHVAENFLKNQHKKDEDLYHLDIDNRKNNVASIANFNDFYIELEGNNEGVECLRLLNEIIADFDGGSHLSSYII</sequence>
<dbReference type="GO" id="GO:0000166">
    <property type="term" value="F:nucleotide binding"/>
    <property type="evidence" value="ECO:0007669"/>
    <property type="project" value="UniProtKB-KW"/>
</dbReference>
<dbReference type="GO" id="GO:0004016">
    <property type="term" value="F:adenylate cyclase activity"/>
    <property type="evidence" value="ECO:0007669"/>
    <property type="project" value="UniProtKB-EC"/>
</dbReference>
<feature type="region of interest" description="Disordered" evidence="3">
    <location>
        <begin position="193"/>
        <end position="232"/>
    </location>
</feature>
<dbReference type="EMBL" id="CACVKT020004878">
    <property type="protein sequence ID" value="CAC5391974.1"/>
    <property type="molecule type" value="Genomic_DNA"/>
</dbReference>
<feature type="compositionally biased region" description="Polar residues" evidence="3">
    <location>
        <begin position="218"/>
        <end position="232"/>
    </location>
</feature>
<evidence type="ECO:0000256" key="2">
    <source>
        <dbReference type="ARBA" id="ARBA00023239"/>
    </source>
</evidence>
<evidence type="ECO:0000256" key="1">
    <source>
        <dbReference type="ARBA" id="ARBA00022741"/>
    </source>
</evidence>
<dbReference type="InterPro" id="IPR029787">
    <property type="entry name" value="Nucleotide_cyclase"/>
</dbReference>
<reference evidence="4 5" key="1">
    <citation type="submission" date="2020-06" db="EMBL/GenBank/DDBJ databases">
        <authorList>
            <person name="Li R."/>
            <person name="Bekaert M."/>
        </authorList>
    </citation>
    <scope>NUCLEOTIDE SEQUENCE [LARGE SCALE GENOMIC DNA]</scope>
    <source>
        <strain evidence="5">wild</strain>
    </source>
</reference>
<dbReference type="PANTHER" id="PTHR45627:SF16">
    <property type="entry name" value="ADENYLATE CYCLASE"/>
    <property type="match status" value="1"/>
</dbReference>
<evidence type="ECO:0000256" key="3">
    <source>
        <dbReference type="SAM" id="MobiDB-lite"/>
    </source>
</evidence>
<keyword evidence="1" id="KW-0547">Nucleotide-binding</keyword>
<keyword evidence="2 4" id="KW-0456">Lyase</keyword>
<keyword evidence="5" id="KW-1185">Reference proteome</keyword>
<accession>A0A6J8CA60</accession>